<evidence type="ECO:0000313" key="1">
    <source>
        <dbReference type="EMBL" id="SVD41750.1"/>
    </source>
</evidence>
<protein>
    <submittedName>
        <fullName evidence="1">Uncharacterized protein</fullName>
    </submittedName>
</protein>
<name>A0A382V5M3_9ZZZZ</name>
<proteinExistence type="predicted"/>
<reference evidence="1" key="1">
    <citation type="submission" date="2018-05" db="EMBL/GenBank/DDBJ databases">
        <authorList>
            <person name="Lanie J.A."/>
            <person name="Ng W.-L."/>
            <person name="Kazmierczak K.M."/>
            <person name="Andrzejewski T.M."/>
            <person name="Davidsen T.M."/>
            <person name="Wayne K.J."/>
            <person name="Tettelin H."/>
            <person name="Glass J.I."/>
            <person name="Rusch D."/>
            <person name="Podicherti R."/>
            <person name="Tsui H.-C.T."/>
            <person name="Winkler M.E."/>
        </authorList>
    </citation>
    <scope>NUCLEOTIDE SEQUENCE</scope>
</reference>
<organism evidence="1">
    <name type="scientific">marine metagenome</name>
    <dbReference type="NCBI Taxonomy" id="408172"/>
    <lineage>
        <taxon>unclassified sequences</taxon>
        <taxon>metagenomes</taxon>
        <taxon>ecological metagenomes</taxon>
    </lineage>
</organism>
<dbReference type="AlphaFoldDB" id="A0A382V5M3"/>
<dbReference type="EMBL" id="UINC01149339">
    <property type="protein sequence ID" value="SVD41750.1"/>
    <property type="molecule type" value="Genomic_DNA"/>
</dbReference>
<sequence>MANRFFFDTNGPPNPYDRQFSIFNEPSDRSWVDRKLQSRFFDGP</sequence>
<accession>A0A382V5M3</accession>
<gene>
    <name evidence="1" type="ORF">METZ01_LOCUS394604</name>
</gene>